<proteinExistence type="inferred from homology"/>
<dbReference type="GO" id="GO:0016757">
    <property type="term" value="F:glycosyltransferase activity"/>
    <property type="evidence" value="ECO:0007669"/>
    <property type="project" value="InterPro"/>
</dbReference>
<evidence type="ECO:0000256" key="1">
    <source>
        <dbReference type="RuleBase" id="RU362027"/>
    </source>
</evidence>
<dbReference type="EMBL" id="JALJOU010000031">
    <property type="protein sequence ID" value="KAK9834812.1"/>
    <property type="molecule type" value="Genomic_DNA"/>
</dbReference>
<organism evidence="2 3">
    <name type="scientific">Elliptochloris bilobata</name>
    <dbReference type="NCBI Taxonomy" id="381761"/>
    <lineage>
        <taxon>Eukaryota</taxon>
        <taxon>Viridiplantae</taxon>
        <taxon>Chlorophyta</taxon>
        <taxon>core chlorophytes</taxon>
        <taxon>Trebouxiophyceae</taxon>
        <taxon>Trebouxiophyceae incertae sedis</taxon>
        <taxon>Elliptochloris clade</taxon>
        <taxon>Elliptochloris</taxon>
    </lineage>
</organism>
<comment type="caution">
    <text evidence="2">The sequence shown here is derived from an EMBL/GenBank/DDBJ whole genome shotgun (WGS) entry which is preliminary data.</text>
</comment>
<evidence type="ECO:0000313" key="3">
    <source>
        <dbReference type="Proteomes" id="UP001445335"/>
    </source>
</evidence>
<comment type="similarity">
    <text evidence="1">Belongs to the glycosyltransferase 8 family.</text>
</comment>
<dbReference type="EC" id="2.4.1.-" evidence="1"/>
<protein>
    <recommendedName>
        <fullName evidence="1">Hexosyltransferase</fullName>
        <ecNumber evidence="1">2.4.1.-</ecNumber>
    </recommendedName>
</protein>
<dbReference type="AlphaFoldDB" id="A0AAW1RNH2"/>
<accession>A0AAW1RNH2</accession>
<dbReference type="Gene3D" id="3.90.550.10">
    <property type="entry name" value="Spore Coat Polysaccharide Biosynthesis Protein SpsA, Chain A"/>
    <property type="match status" value="1"/>
</dbReference>
<sequence>MRQSRHAFVTSMRSADYLMGLRELQCSLNRTNPGVPLIVLGVEGDLDAATRAEVSKLAQYRLVEDIVIPNQRGRYFLNWVKLRAWEWDEWDALILLDADALVRGDLTHLFSLPTNFAWASQNGHTGYDWNRGGVIMMRPCKETFDAMLHVVQNHEYYKFKDKLAEQDFLSWFFKYTMYDLPMRYNLNFQFLDDHGLGPGGTEVVVLHFADSGDKEQLFHAKPGSKAWPYLCHQPAMLQGGLGAI</sequence>
<reference evidence="2 3" key="1">
    <citation type="journal article" date="2024" name="Nat. Commun.">
        <title>Phylogenomics reveals the evolutionary origins of lichenization in chlorophyte algae.</title>
        <authorList>
            <person name="Puginier C."/>
            <person name="Libourel C."/>
            <person name="Otte J."/>
            <person name="Skaloud P."/>
            <person name="Haon M."/>
            <person name="Grisel S."/>
            <person name="Petersen M."/>
            <person name="Berrin J.G."/>
            <person name="Delaux P.M."/>
            <person name="Dal Grande F."/>
            <person name="Keller J."/>
        </authorList>
    </citation>
    <scope>NUCLEOTIDE SEQUENCE [LARGE SCALE GENOMIC DNA]</scope>
    <source>
        <strain evidence="2 3">SAG 245.80</strain>
    </source>
</reference>
<evidence type="ECO:0000313" key="2">
    <source>
        <dbReference type="EMBL" id="KAK9834812.1"/>
    </source>
</evidence>
<dbReference type="Proteomes" id="UP001445335">
    <property type="component" value="Unassembled WGS sequence"/>
</dbReference>
<dbReference type="InterPro" id="IPR050587">
    <property type="entry name" value="GNT1/Glycosyltrans_8"/>
</dbReference>
<name>A0AAW1RNH2_9CHLO</name>
<dbReference type="Pfam" id="PF01501">
    <property type="entry name" value="Glyco_transf_8"/>
    <property type="match status" value="1"/>
</dbReference>
<dbReference type="InterPro" id="IPR029044">
    <property type="entry name" value="Nucleotide-diphossugar_trans"/>
</dbReference>
<dbReference type="InterPro" id="IPR002495">
    <property type="entry name" value="Glyco_trans_8"/>
</dbReference>
<dbReference type="PANTHER" id="PTHR11183">
    <property type="entry name" value="GLYCOGENIN SUBFAMILY MEMBER"/>
    <property type="match status" value="1"/>
</dbReference>
<dbReference type="SUPFAM" id="SSF53448">
    <property type="entry name" value="Nucleotide-diphospho-sugar transferases"/>
    <property type="match status" value="1"/>
</dbReference>
<gene>
    <name evidence="2" type="ORF">WJX81_000699</name>
</gene>
<keyword evidence="3" id="KW-1185">Reference proteome</keyword>